<keyword evidence="7" id="KW-0732">Signal</keyword>
<keyword evidence="10" id="KW-1185">Reference proteome</keyword>
<feature type="domain" description="Cytochrome c" evidence="8">
    <location>
        <begin position="33"/>
        <end position="110"/>
    </location>
</feature>
<dbReference type="Pfam" id="PF00034">
    <property type="entry name" value="Cytochrom_C"/>
    <property type="match status" value="1"/>
</dbReference>
<dbReference type="EMBL" id="CP001099">
    <property type="protein sequence ID" value="ACF10438.1"/>
    <property type="molecule type" value="Genomic_DNA"/>
</dbReference>
<evidence type="ECO:0000256" key="3">
    <source>
        <dbReference type="ARBA" id="ARBA00022723"/>
    </source>
</evidence>
<keyword evidence="5 6" id="KW-0408">Iron</keyword>
<sequence>MRLTSKGVVIAALAVLPLLPAGMARAQAPEQSKSIPRGEILSLSCAGCHGTDGKSESIIPTIYGRSAEYIESALLDFKSGARPSTVMGRHAKGYSDEEIHQIAEYFGSLSTMNN</sequence>
<reference evidence="9" key="1">
    <citation type="submission" date="2008-06" db="EMBL/GenBank/DDBJ databases">
        <title>Complete sequence of Chlorobaculum parvum NCIB 8327.</title>
        <authorList>
            <consortium name="US DOE Joint Genome Institute"/>
            <person name="Lucas S."/>
            <person name="Copeland A."/>
            <person name="Lapidus A."/>
            <person name="Glavina del Rio T."/>
            <person name="Dalin E."/>
            <person name="Tice H."/>
            <person name="Bruce D."/>
            <person name="Goodwin L."/>
            <person name="Pitluck S."/>
            <person name="Schmutz J."/>
            <person name="Larimer F."/>
            <person name="Land M."/>
            <person name="Hauser L."/>
            <person name="Kyrpides N."/>
            <person name="Mikhailova N."/>
            <person name="Zhao F."/>
            <person name="Li T."/>
            <person name="Liu Z."/>
            <person name="Overmann J."/>
            <person name="Bryant D.A."/>
            <person name="Richardson P."/>
        </authorList>
    </citation>
    <scope>NUCLEOTIDE SEQUENCE [LARGE SCALE GENOMIC DNA]</scope>
    <source>
        <strain evidence="9">NCIB 8327</strain>
    </source>
</reference>
<evidence type="ECO:0000256" key="5">
    <source>
        <dbReference type="ARBA" id="ARBA00023004"/>
    </source>
</evidence>
<evidence type="ECO:0000256" key="2">
    <source>
        <dbReference type="ARBA" id="ARBA00022617"/>
    </source>
</evidence>
<protein>
    <submittedName>
        <fullName evidence="9">Cytochrome c class I</fullName>
    </submittedName>
</protein>
<dbReference type="InterPro" id="IPR036909">
    <property type="entry name" value="Cyt_c-like_dom_sf"/>
</dbReference>
<dbReference type="GO" id="GO:0009055">
    <property type="term" value="F:electron transfer activity"/>
    <property type="evidence" value="ECO:0007669"/>
    <property type="project" value="InterPro"/>
</dbReference>
<dbReference type="OrthoDB" id="8526831at2"/>
<dbReference type="AlphaFoldDB" id="B3QQX3"/>
<dbReference type="PANTHER" id="PTHR33751:SF9">
    <property type="entry name" value="CYTOCHROME C4"/>
    <property type="match status" value="1"/>
</dbReference>
<accession>B3QQX3</accession>
<dbReference type="PROSITE" id="PS51007">
    <property type="entry name" value="CYTC"/>
    <property type="match status" value="1"/>
</dbReference>
<keyword evidence="2 6" id="KW-0349">Heme</keyword>
<evidence type="ECO:0000256" key="6">
    <source>
        <dbReference type="PROSITE-ProRule" id="PRU00433"/>
    </source>
</evidence>
<evidence type="ECO:0000256" key="7">
    <source>
        <dbReference type="SAM" id="SignalP"/>
    </source>
</evidence>
<evidence type="ECO:0000256" key="4">
    <source>
        <dbReference type="ARBA" id="ARBA00022982"/>
    </source>
</evidence>
<evidence type="ECO:0000313" key="10">
    <source>
        <dbReference type="Proteomes" id="UP000008811"/>
    </source>
</evidence>
<proteinExistence type="predicted"/>
<dbReference type="RefSeq" id="WP_012501273.1">
    <property type="nucleotide sequence ID" value="NC_011027.1"/>
</dbReference>
<dbReference type="InterPro" id="IPR050597">
    <property type="entry name" value="Cytochrome_c_Oxidase_Subunit"/>
</dbReference>
<dbReference type="Proteomes" id="UP000008811">
    <property type="component" value="Chromosome"/>
</dbReference>
<dbReference type="HOGENOM" id="CLU_128253_2_0_10"/>
<evidence type="ECO:0000313" key="9">
    <source>
        <dbReference type="EMBL" id="ACF10438.1"/>
    </source>
</evidence>
<dbReference type="KEGG" id="cpc:Cpar_0009"/>
<evidence type="ECO:0000256" key="1">
    <source>
        <dbReference type="ARBA" id="ARBA00022448"/>
    </source>
</evidence>
<name>B3QQX3_CHLP8</name>
<feature type="chain" id="PRO_5002797606" evidence="7">
    <location>
        <begin position="27"/>
        <end position="114"/>
    </location>
</feature>
<dbReference type="eggNOG" id="COG2863">
    <property type="taxonomic scope" value="Bacteria"/>
</dbReference>
<dbReference type="GO" id="GO:0046872">
    <property type="term" value="F:metal ion binding"/>
    <property type="evidence" value="ECO:0007669"/>
    <property type="project" value="UniProtKB-KW"/>
</dbReference>
<keyword evidence="1" id="KW-0813">Transport</keyword>
<dbReference type="STRING" id="517417.Cpar_0009"/>
<dbReference type="GO" id="GO:0020037">
    <property type="term" value="F:heme binding"/>
    <property type="evidence" value="ECO:0007669"/>
    <property type="project" value="InterPro"/>
</dbReference>
<dbReference type="PANTHER" id="PTHR33751">
    <property type="entry name" value="CBB3-TYPE CYTOCHROME C OXIDASE SUBUNIT FIXP"/>
    <property type="match status" value="1"/>
</dbReference>
<organism evidence="9 10">
    <name type="scientific">Chlorobaculum parvum (strain DSM 263 / NCIMB 8327)</name>
    <name type="common">Chlorobium vibrioforme subsp. thiosulfatophilum</name>
    <dbReference type="NCBI Taxonomy" id="517417"/>
    <lineage>
        <taxon>Bacteria</taxon>
        <taxon>Pseudomonadati</taxon>
        <taxon>Chlorobiota</taxon>
        <taxon>Chlorobiia</taxon>
        <taxon>Chlorobiales</taxon>
        <taxon>Chlorobiaceae</taxon>
        <taxon>Chlorobaculum</taxon>
    </lineage>
</organism>
<evidence type="ECO:0000259" key="8">
    <source>
        <dbReference type="PROSITE" id="PS51007"/>
    </source>
</evidence>
<keyword evidence="3 6" id="KW-0479">Metal-binding</keyword>
<keyword evidence="4" id="KW-0249">Electron transport</keyword>
<dbReference type="Gene3D" id="1.10.760.10">
    <property type="entry name" value="Cytochrome c-like domain"/>
    <property type="match status" value="1"/>
</dbReference>
<dbReference type="InterPro" id="IPR009056">
    <property type="entry name" value="Cyt_c-like_dom"/>
</dbReference>
<feature type="signal peptide" evidence="7">
    <location>
        <begin position="1"/>
        <end position="26"/>
    </location>
</feature>
<dbReference type="SUPFAM" id="SSF46626">
    <property type="entry name" value="Cytochrome c"/>
    <property type="match status" value="1"/>
</dbReference>
<gene>
    <name evidence="9" type="ordered locus">Cpar_0009</name>
</gene>